<protein>
    <submittedName>
        <fullName evidence="6">Putative secreted protein (Por secretion system target)</fullName>
    </submittedName>
</protein>
<dbReference type="SMART" id="SM00365">
    <property type="entry name" value="LRR_SD22"/>
    <property type="match status" value="7"/>
</dbReference>
<dbReference type="PANTHER" id="PTHR45982">
    <property type="entry name" value="REGULATOR OF CHROMOSOME CONDENSATION"/>
    <property type="match status" value="1"/>
</dbReference>
<dbReference type="Gene3D" id="2.60.40.740">
    <property type="match status" value="1"/>
</dbReference>
<dbReference type="InterPro" id="IPR051553">
    <property type="entry name" value="Ran_GTPase-activating"/>
</dbReference>
<sequence length="1575" mass="170566">MRKILLLILILSFSQIDAQCWQTVTSGYGFTVALKTDNSLWSWGENKSGQLGDGNIINNYTPQKIGTATDWKIVATSTDHTVALKKDGSLWTWGGNKNGQLGDGTSTNKTIPTQIGTAVDWQTVAAGNQYTVALKNDGTLWAWGDNYFGQLGNGTSSGPGIPKQIGTATDWKEITVGYYHTIGLKKDGTLWTWGGNDTGQLGDGTTSKGYSPKKIGTATDWKTICGGGSHTIAIKTDGSLWAWGKNKYGELGNGTTTDSYVPIKIGTSTDWKSLGAAGDHSIAIKTDGSLWTWGYNSHNELGNGTTLNSLIPIQIGTGKNWQAVTAGWYYKAAVSTDGTMLTFGDNSYGQLGDGTNVYKNAPITVTCQVSFVVTTSQINLKCTGESNGSATIASVSGGTAPYTYLWSNGATTASITGLTAGTYTCTVKDAASLSITKSVEITNPALISFNVFTTASCNGSNNGQISITAKGGTSSYQYAISPLFGYQSSSNFVNLSAGNYTVMVKDSNGCIVTNSAVINESNTLPPTAIAQTYNNGATVAKLQASGINLKWYNVAETGIALSSETTLKTGKYYVSQTINGCESTKTAVDVTIIAGTVNGIPIEGLLAYYPFNGNANDTSGNESNGIATNTTLTTDRFGSSNSAYSFNGTTSAIEADIKNYPLKGGSRTITGWFKAGLPVNSKELDFCLVSYGNETDPNYWFKISLYSKGYLDIQFDSKNFSSQENYLSNKWTFFVMTFNEDTNTYCVYIDNVLKLTGTADLYTNGYGNLFRIGKNKSNNYFEGSIDDIGIWNRVLSPEEIAGLYTSQTDNSSYTAIPDPNFEKKLIELGLDAEPIDGKILNTNIMAQKSLNLSSASIEDLTGIEAFGELTSLNVDKNQIATLNLSSNTKLTSLSARENKLKNINLKPNTLLANLSIGKNELTTLDVSQNTKLSFLSAEYNSLTTLDLSNNKELYGLVLNFNQLTTLDLSKNTILEYLQCGSNKLTTLNIKNAAILSLLECPKNVLTSLDLSDNVSLKNLVCSENSLKNIDIKENLNLTELSCSKNQFTALNTSKNTLLTSLDIRDNFITAIDISSNTNLSSFYCSNNLISNLDISKNPNISTLAFDHNELTSVNLKNGNNTILELKNSNFRNNPNLTCIQVDNTTYSNANWSSLRDISANYSTDCTEEYTMIPDGNFEERLIMLSIDKDGKNGKVLNSSIRDVEHLYIGKYAIKDLTGIAGFISLRGLRVSENELTSLDLSKNLLLDSLDCSQNKLKTLNLKNGNNKKLHIKTSDFSNNPDLICIQVDDAEYSNANWATLKDMTATYNTDCPTFYAIIPDSHFEQKLIDLGIDTDGLNGKITISDVNSITSLDLSNSNIKDLTGIEYFTALTSLDISNNQLISLNLSDNTRLEILNASLNQITTLDLSKNTNLKVIYVVANPLLELNVKNGNNKNFIINSTTSKQTVSNLTTSFLGLTSLSCITVDDANYSNANWSNIKESSTTYSSTCKQLGVDDNVLNKASLYPNPTKGELTISNVSVEKANVYNTLGQLVKSFTLESANTTNTINLSGLPRGVYYVYLINQDAASAKKIIVE</sequence>
<organism evidence="6 7">
    <name type="scientific">Flavobacterium cutihirudinis</name>
    <dbReference type="NCBI Taxonomy" id="1265740"/>
    <lineage>
        <taxon>Bacteria</taxon>
        <taxon>Pseudomonadati</taxon>
        <taxon>Bacteroidota</taxon>
        <taxon>Flavobacteriia</taxon>
        <taxon>Flavobacteriales</taxon>
        <taxon>Flavobacteriaceae</taxon>
        <taxon>Flavobacterium</taxon>
    </lineage>
</organism>
<feature type="signal peptide" evidence="4">
    <location>
        <begin position="1"/>
        <end position="18"/>
    </location>
</feature>
<comment type="caution">
    <text evidence="6">The sequence shown here is derived from an EMBL/GenBank/DDBJ whole genome shotgun (WGS) entry which is preliminary data.</text>
</comment>
<dbReference type="SUPFAM" id="SSF52058">
    <property type="entry name" value="L domain-like"/>
    <property type="match status" value="2"/>
</dbReference>
<dbReference type="PROSITE" id="PS00626">
    <property type="entry name" value="RCC1_2"/>
    <property type="match status" value="1"/>
</dbReference>
<dbReference type="RefSeq" id="WP_115887938.1">
    <property type="nucleotide sequence ID" value="NZ_QRDQ01000008.1"/>
</dbReference>
<dbReference type="PROSITE" id="PS50835">
    <property type="entry name" value="IG_LIKE"/>
    <property type="match status" value="1"/>
</dbReference>
<dbReference type="Pfam" id="PF00415">
    <property type="entry name" value="RCC1"/>
    <property type="match status" value="1"/>
</dbReference>
<keyword evidence="2 4" id="KW-0732">Signal</keyword>
<keyword evidence="1" id="KW-0344">Guanine-nucleotide releasing factor</keyword>
<dbReference type="InterPro" id="IPR009091">
    <property type="entry name" value="RCC1/BLIP-II"/>
</dbReference>
<dbReference type="GO" id="GO:0005085">
    <property type="term" value="F:guanyl-nucleotide exchange factor activity"/>
    <property type="evidence" value="ECO:0007669"/>
    <property type="project" value="TreeGrafter"/>
</dbReference>
<dbReference type="Gene3D" id="2.130.10.30">
    <property type="entry name" value="Regulator of chromosome condensation 1/beta-lactamase-inhibitor protein II"/>
    <property type="match status" value="2"/>
</dbReference>
<dbReference type="PANTHER" id="PTHR45982:SF1">
    <property type="entry name" value="REGULATOR OF CHROMOSOME CONDENSATION"/>
    <property type="match status" value="1"/>
</dbReference>
<dbReference type="Proteomes" id="UP000257004">
    <property type="component" value="Unassembled WGS sequence"/>
</dbReference>
<dbReference type="SUPFAM" id="SSF49899">
    <property type="entry name" value="Concanavalin A-like lectins/glucanases"/>
    <property type="match status" value="1"/>
</dbReference>
<evidence type="ECO:0000256" key="2">
    <source>
        <dbReference type="ARBA" id="ARBA00022729"/>
    </source>
</evidence>
<dbReference type="InterPro" id="IPR026444">
    <property type="entry name" value="Secre_tail"/>
</dbReference>
<dbReference type="GO" id="GO:0005737">
    <property type="term" value="C:cytoplasm"/>
    <property type="evidence" value="ECO:0007669"/>
    <property type="project" value="TreeGrafter"/>
</dbReference>
<proteinExistence type="predicted"/>
<evidence type="ECO:0000256" key="4">
    <source>
        <dbReference type="SAM" id="SignalP"/>
    </source>
</evidence>
<dbReference type="Gene3D" id="3.80.10.10">
    <property type="entry name" value="Ribonuclease Inhibitor"/>
    <property type="match status" value="4"/>
</dbReference>
<dbReference type="NCBIfam" id="TIGR04183">
    <property type="entry name" value="Por_Secre_tail"/>
    <property type="match status" value="1"/>
</dbReference>
<dbReference type="Pfam" id="PF25390">
    <property type="entry name" value="WD40_RLD"/>
    <property type="match status" value="1"/>
</dbReference>
<evidence type="ECO:0000313" key="7">
    <source>
        <dbReference type="Proteomes" id="UP000257004"/>
    </source>
</evidence>
<keyword evidence="7" id="KW-1185">Reference proteome</keyword>
<evidence type="ECO:0000259" key="5">
    <source>
        <dbReference type="PROSITE" id="PS50835"/>
    </source>
</evidence>
<gene>
    <name evidence="6" type="ORF">BD847_1841</name>
</gene>
<dbReference type="Pfam" id="PF13385">
    <property type="entry name" value="Laminin_G_3"/>
    <property type="match status" value="1"/>
</dbReference>
<evidence type="ECO:0000256" key="3">
    <source>
        <dbReference type="ARBA" id="ARBA00022737"/>
    </source>
</evidence>
<dbReference type="InterPro" id="IPR025667">
    <property type="entry name" value="SprB_repeat"/>
</dbReference>
<dbReference type="InterPro" id="IPR000408">
    <property type="entry name" value="Reg_chr_condens"/>
</dbReference>
<dbReference type="EMBL" id="QRDQ01000008">
    <property type="protein sequence ID" value="RED25098.1"/>
    <property type="molecule type" value="Genomic_DNA"/>
</dbReference>
<reference evidence="6 7" key="1">
    <citation type="submission" date="2018-07" db="EMBL/GenBank/DDBJ databases">
        <title>Genomic Encyclopedia of Archaeal and Bacterial Type Strains, Phase II (KMG-II): from individual species to whole genera.</title>
        <authorList>
            <person name="Goeker M."/>
        </authorList>
    </citation>
    <scope>NUCLEOTIDE SEQUENCE [LARGE SCALE GENOMIC DNA]</scope>
    <source>
        <strain evidence="6 7">DSM 25795</strain>
    </source>
</reference>
<feature type="chain" id="PRO_5017711028" evidence="4">
    <location>
        <begin position="19"/>
        <end position="1575"/>
    </location>
</feature>
<dbReference type="Pfam" id="PF18962">
    <property type="entry name" value="Por_Secre_tail"/>
    <property type="match status" value="1"/>
</dbReference>
<dbReference type="PROSITE" id="PS50012">
    <property type="entry name" value="RCC1_3"/>
    <property type="match status" value="6"/>
</dbReference>
<dbReference type="InterPro" id="IPR032675">
    <property type="entry name" value="LRR_dom_sf"/>
</dbReference>
<dbReference type="Pfam" id="PF13573">
    <property type="entry name" value="SprB"/>
    <property type="match status" value="2"/>
</dbReference>
<dbReference type="InterPro" id="IPR058923">
    <property type="entry name" value="RCC1-like_dom"/>
</dbReference>
<dbReference type="OrthoDB" id="1081439at2"/>
<name>A0A3D9FWN9_9FLAO</name>
<evidence type="ECO:0000256" key="1">
    <source>
        <dbReference type="ARBA" id="ARBA00022658"/>
    </source>
</evidence>
<evidence type="ECO:0000313" key="6">
    <source>
        <dbReference type="EMBL" id="RED25098.1"/>
    </source>
</evidence>
<dbReference type="GO" id="GO:0005975">
    <property type="term" value="P:carbohydrate metabolic process"/>
    <property type="evidence" value="ECO:0007669"/>
    <property type="project" value="UniProtKB-ARBA"/>
</dbReference>
<dbReference type="Gene3D" id="2.60.120.200">
    <property type="match status" value="1"/>
</dbReference>
<keyword evidence="3" id="KW-0677">Repeat</keyword>
<dbReference type="PRINTS" id="PR00633">
    <property type="entry name" value="RCCNDNSATION"/>
</dbReference>
<dbReference type="SUPFAM" id="SSF50985">
    <property type="entry name" value="RCC1/BLIP-II"/>
    <property type="match status" value="2"/>
</dbReference>
<accession>A0A3D9FWN9</accession>
<feature type="domain" description="Ig-like" evidence="5">
    <location>
        <begin position="362"/>
        <end position="442"/>
    </location>
</feature>
<dbReference type="GO" id="GO:0004553">
    <property type="term" value="F:hydrolase activity, hydrolyzing O-glycosyl compounds"/>
    <property type="evidence" value="ECO:0007669"/>
    <property type="project" value="UniProtKB-ARBA"/>
</dbReference>
<dbReference type="InterPro" id="IPR013320">
    <property type="entry name" value="ConA-like_dom_sf"/>
</dbReference>
<dbReference type="InterPro" id="IPR007110">
    <property type="entry name" value="Ig-like_dom"/>
</dbReference>